<accession>A0A8X7T2A0</accession>
<reference evidence="2" key="2">
    <citation type="journal article" date="2019" name="IMA Fungus">
        <title>Genome sequencing and comparison of five Tilletia species to identify candidate genes for the detection of regulated species infecting wheat.</title>
        <authorList>
            <person name="Nguyen H.D.T."/>
            <person name="Sultana T."/>
            <person name="Kesanakurti P."/>
            <person name="Hambleton S."/>
        </authorList>
    </citation>
    <scope>NUCLEOTIDE SEQUENCE</scope>
    <source>
        <strain evidence="2">DAOMC 236422</strain>
    </source>
</reference>
<keyword evidence="3" id="KW-1185">Reference proteome</keyword>
<name>A0A8X7T2A0_9BASI</name>
<organism evidence="2 3">
    <name type="scientific">Tilletia walkeri</name>
    <dbReference type="NCBI Taxonomy" id="117179"/>
    <lineage>
        <taxon>Eukaryota</taxon>
        <taxon>Fungi</taxon>
        <taxon>Dikarya</taxon>
        <taxon>Basidiomycota</taxon>
        <taxon>Ustilaginomycotina</taxon>
        <taxon>Exobasidiomycetes</taxon>
        <taxon>Tilletiales</taxon>
        <taxon>Tilletiaceae</taxon>
        <taxon>Tilletia</taxon>
    </lineage>
</organism>
<feature type="region of interest" description="Disordered" evidence="1">
    <location>
        <begin position="1"/>
        <end position="82"/>
    </location>
</feature>
<evidence type="ECO:0000313" key="2">
    <source>
        <dbReference type="EMBL" id="KAE8263301.1"/>
    </source>
</evidence>
<evidence type="ECO:0000313" key="3">
    <source>
        <dbReference type="Proteomes" id="UP000078113"/>
    </source>
</evidence>
<comment type="caution">
    <text evidence="2">The sequence shown here is derived from an EMBL/GenBank/DDBJ whole genome shotgun (WGS) entry which is preliminary data.</text>
</comment>
<dbReference type="Proteomes" id="UP000078113">
    <property type="component" value="Unassembled WGS sequence"/>
</dbReference>
<reference evidence="2" key="1">
    <citation type="submission" date="2016-04" db="EMBL/GenBank/DDBJ databases">
        <authorList>
            <person name="Nguyen H.D."/>
            <person name="Samba Siva P."/>
            <person name="Cullis J."/>
            <person name="Levesque C.A."/>
            <person name="Hambleton S."/>
        </authorList>
    </citation>
    <scope>NUCLEOTIDE SEQUENCE</scope>
    <source>
        <strain evidence="2">DAOMC 236422</strain>
    </source>
</reference>
<feature type="compositionally biased region" description="Basic and acidic residues" evidence="1">
    <location>
        <begin position="24"/>
        <end position="37"/>
    </location>
</feature>
<protein>
    <submittedName>
        <fullName evidence="2">Uncharacterized protein</fullName>
    </submittedName>
</protein>
<evidence type="ECO:0000256" key="1">
    <source>
        <dbReference type="SAM" id="MobiDB-lite"/>
    </source>
</evidence>
<dbReference type="EMBL" id="LWDG02000669">
    <property type="protein sequence ID" value="KAE8263301.1"/>
    <property type="molecule type" value="Genomic_DNA"/>
</dbReference>
<proteinExistence type="predicted"/>
<feature type="region of interest" description="Disordered" evidence="1">
    <location>
        <begin position="102"/>
        <end position="121"/>
    </location>
</feature>
<sequence>MPPKKKAKTNEGPATSVGDTATDLGEKNRTDKGKQRDATQQARNQTPAPSATAPPQEALVPSFRRKDGKVLGHDDNVKAQAGDYRKDVWIKKDKWCKTYTIQDSKKKKKKPEDPDQTCSWRGIRAVAADRGGEHTQDEDNAKEDNARGTYVLDAFLNDVIDSDDCVLGRPTGVEGFPGINLESRKFALVAARVAIDMAPFLQQQIEFASMPDQWPLQ</sequence>
<feature type="compositionally biased region" description="Low complexity" evidence="1">
    <location>
        <begin position="45"/>
        <end position="58"/>
    </location>
</feature>
<feature type="compositionally biased region" description="Basic and acidic residues" evidence="1">
    <location>
        <begin position="64"/>
        <end position="82"/>
    </location>
</feature>
<gene>
    <name evidence="2" type="ORF">A4X09_0g7263</name>
</gene>
<dbReference type="AlphaFoldDB" id="A0A8X7T2A0"/>